<gene>
    <name evidence="1" type="ordered locus">Pro_1223</name>
</gene>
<dbReference type="RefSeq" id="WP_011125375.1">
    <property type="nucleotide sequence ID" value="NC_005042.1"/>
</dbReference>
<dbReference type="AlphaFoldDB" id="Q7VB75"/>
<organism evidence="1 2">
    <name type="scientific">Prochlorococcus marinus (strain SARG / CCMP1375 / SS120)</name>
    <dbReference type="NCBI Taxonomy" id="167539"/>
    <lineage>
        <taxon>Bacteria</taxon>
        <taxon>Bacillati</taxon>
        <taxon>Cyanobacteriota</taxon>
        <taxon>Cyanophyceae</taxon>
        <taxon>Synechococcales</taxon>
        <taxon>Prochlorococcaceae</taxon>
        <taxon>Prochlorococcus</taxon>
    </lineage>
</organism>
<dbReference type="PATRIC" id="fig|167539.5.peg.1284"/>
<evidence type="ECO:0000313" key="2">
    <source>
        <dbReference type="Proteomes" id="UP000001420"/>
    </source>
</evidence>
<dbReference type="KEGG" id="pma:Pro_1223"/>
<sequence>MAIAIRPIISAKIFEEAIESAALSQSEHELIDYIRYKGVFSQPSIVKELRLNPKPPVLSILCETCRKIGHHIPDHFIAIRAWSEAISEHGVRWDGDLICSTARNIEGEPLTPEARTVPYEILVVHKELFTGLG</sequence>
<dbReference type="Proteomes" id="UP000001420">
    <property type="component" value="Chromosome"/>
</dbReference>
<keyword evidence="2" id="KW-1185">Reference proteome</keyword>
<dbReference type="EnsemblBacteria" id="AAQ00268">
    <property type="protein sequence ID" value="AAQ00268"/>
    <property type="gene ID" value="Pro_1223"/>
</dbReference>
<evidence type="ECO:0000313" key="1">
    <source>
        <dbReference type="EMBL" id="AAQ00268.1"/>
    </source>
</evidence>
<proteinExistence type="predicted"/>
<accession>Q7VB75</accession>
<protein>
    <submittedName>
        <fullName evidence="1">Uncharacterized protein</fullName>
    </submittedName>
</protein>
<dbReference type="eggNOG" id="ENOG50349X4">
    <property type="taxonomic scope" value="Bacteria"/>
</dbReference>
<dbReference type="OrthoDB" id="540110at2"/>
<dbReference type="HOGENOM" id="CLU_1693922_0_0_3"/>
<name>Q7VB75_PROMA</name>
<dbReference type="EMBL" id="AE017126">
    <property type="protein sequence ID" value="AAQ00268.1"/>
    <property type="molecule type" value="Genomic_DNA"/>
</dbReference>
<reference evidence="1 2" key="1">
    <citation type="journal article" date="2003" name="Proc. Natl. Acad. Sci. U.S.A.">
        <title>Genome sequence of the cyanobacterium Prochlorococcus marinus SS120, a nearly minimal oxyphototrophic genome.</title>
        <authorList>
            <person name="Dufresne A."/>
            <person name="Salanoubat M."/>
            <person name="Partensky F."/>
            <person name="Artiguenave F."/>
            <person name="Axmann I.M."/>
            <person name="Barbe V."/>
            <person name="Duprat S."/>
            <person name="Galperin M.Y."/>
            <person name="Koonin E.V."/>
            <person name="Le Gall F."/>
            <person name="Makarova K.S."/>
            <person name="Ostrowski M."/>
            <person name="Oztas S."/>
            <person name="Robert C."/>
            <person name="Rogozin I.B."/>
            <person name="Scanlan D.J."/>
            <person name="Tandeau de Marsac N."/>
            <person name="Weissenbach J."/>
            <person name="Wincker P."/>
            <person name="Wolf Y.I."/>
            <person name="Hess W.R."/>
        </authorList>
    </citation>
    <scope>NUCLEOTIDE SEQUENCE [LARGE SCALE GENOMIC DNA]</scope>
    <source>
        <strain evidence="2">SARG / CCMP1375 / SS120</strain>
    </source>
</reference>